<evidence type="ECO:0000313" key="1">
    <source>
        <dbReference type="EMBL" id="AVG46768.1"/>
    </source>
</evidence>
<accession>A0A2L2DKS3</accession>
<dbReference type="SMART" id="SM00671">
    <property type="entry name" value="SEL1"/>
    <property type="match status" value="5"/>
</dbReference>
<dbReference type="Gene3D" id="1.25.40.10">
    <property type="entry name" value="Tetratricopeptide repeat domain"/>
    <property type="match status" value="2"/>
</dbReference>
<organismHost>
    <name type="scientific">Acanthamoeba polyphaga</name>
    <name type="common">Amoeba</name>
    <dbReference type="NCBI Taxonomy" id="5757"/>
</organismHost>
<dbReference type="SUPFAM" id="SSF81901">
    <property type="entry name" value="HCP-like"/>
    <property type="match status" value="1"/>
</dbReference>
<dbReference type="InterPro" id="IPR006597">
    <property type="entry name" value="Sel1-like"/>
</dbReference>
<dbReference type="PANTHER" id="PTHR11102">
    <property type="entry name" value="SEL-1-LIKE PROTEIN"/>
    <property type="match status" value="1"/>
</dbReference>
<sequence>MDYQNKSIKQLAKLAENDDIKAQDEIINRYMIHGKDYLIEYLVDIFKWNDLYEKCLTNQKYIYVVVQMRKPDTYYEIIEKLYPTIESLAVLGDALAQCNLGCITSGIIAIRWFQKSAERDCVYAQCELAKIYLDKFFHKLAYDYARPAAKSGNAIAENILGNMYSCGWHVPINHDKALKWYTRSAEKNYAHGQISMSIYYSPSNRIGSNKLLEFEWIKKAAKQGLVQSQYEIASFYNTKNFKFYDKQKALKWYKRAANGGNIYAQKFMALQCLFDGDIAQVLYWYFKLEKKNKIMEFLITQNNDTANITTSEIELLRIKFSKHFQKNINNILPECQILIIKNKYHSTDEFSDFRYKYYETLEDHIIKIIKWNNALTNISTSEFIISCLRFETSTISSNIQEYQNKTGITPWIKQFRIQDNYYLVFGENNVELIEEIIGYDNQIKYQHNEFIKSINLSHNNDTSLSDPILKLYDELLNIYNLMLSKLTNEDNIRNLRFQAKYKFFARKILK</sequence>
<reference evidence="1" key="1">
    <citation type="journal article" date="2017" name="Front. Microbiol.">
        <title>Genome Characterization of the First Mimiviruses of Lineage C Isolated in Brazil.</title>
        <authorList>
            <person name="Assis F.L."/>
            <person name="Franco-Luiz A.P.M."/>
            <person name="Dos Santos R.N."/>
            <person name="Campos F.S."/>
            <person name="Dornas F.P."/>
            <person name="Borato P.V.M."/>
            <person name="Franco A.C."/>
            <person name="Abrahao J.S."/>
            <person name="Colson P."/>
            <person name="Scola B."/>
        </authorList>
    </citation>
    <scope>NUCLEOTIDE SEQUENCE [LARGE SCALE GENOMIC DNA]</scope>
</reference>
<dbReference type="InterPro" id="IPR050767">
    <property type="entry name" value="Sel1_AlgK"/>
</dbReference>
<dbReference type="Proteomes" id="UP000280369">
    <property type="component" value="Segment"/>
</dbReference>
<proteinExistence type="predicted"/>
<name>A0A2L2DKS3_MIMIV</name>
<dbReference type="PANTHER" id="PTHR11102:SF160">
    <property type="entry name" value="ERAD-ASSOCIATED E3 UBIQUITIN-PROTEIN LIGASE COMPONENT HRD3"/>
    <property type="match status" value="1"/>
</dbReference>
<protein>
    <submittedName>
        <fullName evidence="1">Sel1-like repeat-containing</fullName>
    </submittedName>
</protein>
<organism evidence="1">
    <name type="scientific">Acanthamoeba polyphaga mimivirus</name>
    <name type="common">APMV</name>
    <dbReference type="NCBI Taxonomy" id="212035"/>
    <lineage>
        <taxon>Viruses</taxon>
        <taxon>Varidnaviria</taxon>
        <taxon>Bamfordvirae</taxon>
        <taxon>Nucleocytoviricota</taxon>
        <taxon>Megaviricetes</taxon>
        <taxon>Imitervirales</taxon>
        <taxon>Mimiviridae</taxon>
        <taxon>Megamimivirinae</taxon>
        <taxon>Mimivirus</taxon>
        <taxon>Mimivirus bradfordmassiliense</taxon>
    </lineage>
</organism>
<dbReference type="InterPro" id="IPR011990">
    <property type="entry name" value="TPR-like_helical_dom_sf"/>
</dbReference>
<dbReference type="EMBL" id="MG602507">
    <property type="protein sequence ID" value="AVG46768.1"/>
    <property type="molecule type" value="Genomic_DNA"/>
</dbReference>
<dbReference type="Pfam" id="PF08238">
    <property type="entry name" value="Sel1"/>
    <property type="match status" value="4"/>
</dbReference>